<protein>
    <submittedName>
        <fullName evidence="2">Uncharacterized protein</fullName>
    </submittedName>
</protein>
<dbReference type="EMBL" id="KB445552">
    <property type="protein sequence ID" value="EMC99225.1"/>
    <property type="molecule type" value="Genomic_DNA"/>
</dbReference>
<reference evidence="2 3" key="1">
    <citation type="journal article" date="2012" name="PLoS Pathog.">
        <title>Diverse lifestyles and strategies of plant pathogenesis encoded in the genomes of eighteen Dothideomycetes fungi.</title>
        <authorList>
            <person name="Ohm R.A."/>
            <person name="Feau N."/>
            <person name="Henrissat B."/>
            <person name="Schoch C.L."/>
            <person name="Horwitz B.A."/>
            <person name="Barry K.W."/>
            <person name="Condon B.J."/>
            <person name="Copeland A.C."/>
            <person name="Dhillon B."/>
            <person name="Glaser F."/>
            <person name="Hesse C.N."/>
            <person name="Kosti I."/>
            <person name="LaButti K."/>
            <person name="Lindquist E.A."/>
            <person name="Lucas S."/>
            <person name="Salamov A.A."/>
            <person name="Bradshaw R.E."/>
            <person name="Ciuffetti L."/>
            <person name="Hamelin R.C."/>
            <person name="Kema G.H.J."/>
            <person name="Lawrence C."/>
            <person name="Scott J.A."/>
            <person name="Spatafora J.W."/>
            <person name="Turgeon B.G."/>
            <person name="de Wit P.J.G.M."/>
            <person name="Zhong S."/>
            <person name="Goodwin S.B."/>
            <person name="Grigoriev I.V."/>
        </authorList>
    </citation>
    <scope>NUCLEOTIDE SEQUENCE [LARGE SCALE GENOMIC DNA]</scope>
    <source>
        <strain evidence="2 3">UAMH 10762</strain>
    </source>
</reference>
<dbReference type="OrthoDB" id="3906425at2759"/>
<evidence type="ECO:0000256" key="1">
    <source>
        <dbReference type="SAM" id="SignalP"/>
    </source>
</evidence>
<dbReference type="RefSeq" id="XP_007674178.1">
    <property type="nucleotide sequence ID" value="XM_007675988.1"/>
</dbReference>
<feature type="signal peptide" evidence="1">
    <location>
        <begin position="1"/>
        <end position="22"/>
    </location>
</feature>
<dbReference type="HOGENOM" id="CLU_2687426_0_0_1"/>
<evidence type="ECO:0000313" key="3">
    <source>
        <dbReference type="Proteomes" id="UP000011761"/>
    </source>
</evidence>
<keyword evidence="1" id="KW-0732">Signal</keyword>
<proteinExistence type="predicted"/>
<sequence>MSAALRLAPVFGALALVGAGASYSFRQPGDFTKNALAAAEFGAPDVSAAAVKAKLPSNFFQFTLGNFKISNASA</sequence>
<name>M2NJB1_BAUPA</name>
<organism evidence="2 3">
    <name type="scientific">Baudoinia panamericana (strain UAMH 10762)</name>
    <name type="common">Angels' share fungus</name>
    <name type="synonym">Baudoinia compniacensis (strain UAMH 10762)</name>
    <dbReference type="NCBI Taxonomy" id="717646"/>
    <lineage>
        <taxon>Eukaryota</taxon>
        <taxon>Fungi</taxon>
        <taxon>Dikarya</taxon>
        <taxon>Ascomycota</taxon>
        <taxon>Pezizomycotina</taxon>
        <taxon>Dothideomycetes</taxon>
        <taxon>Dothideomycetidae</taxon>
        <taxon>Mycosphaerellales</taxon>
        <taxon>Teratosphaeriaceae</taxon>
        <taxon>Baudoinia</taxon>
    </lineage>
</organism>
<dbReference type="GeneID" id="19108663"/>
<gene>
    <name evidence="2" type="ORF">BAUCODRAFT_146195</name>
</gene>
<evidence type="ECO:0000313" key="2">
    <source>
        <dbReference type="EMBL" id="EMC99225.1"/>
    </source>
</evidence>
<accession>M2NJB1</accession>
<dbReference type="Proteomes" id="UP000011761">
    <property type="component" value="Unassembled WGS sequence"/>
</dbReference>
<dbReference type="AlphaFoldDB" id="M2NJB1"/>
<keyword evidence="3" id="KW-1185">Reference proteome</keyword>
<dbReference type="KEGG" id="bcom:BAUCODRAFT_146195"/>
<feature type="chain" id="PRO_5004022064" evidence="1">
    <location>
        <begin position="23"/>
        <end position="74"/>
    </location>
</feature>